<dbReference type="PANTHER" id="PTHR21496">
    <property type="entry name" value="FERREDOXIN-RELATED"/>
    <property type="match status" value="1"/>
</dbReference>
<evidence type="ECO:0000313" key="7">
    <source>
        <dbReference type="Proteomes" id="UP000238312"/>
    </source>
</evidence>
<keyword evidence="2" id="KW-0479">Metal-binding</keyword>
<proteinExistence type="predicted"/>
<dbReference type="GO" id="GO:0016705">
    <property type="term" value="F:oxidoreductase activity, acting on paired donors, with incorporation or reduction of molecular oxygen"/>
    <property type="evidence" value="ECO:0007669"/>
    <property type="project" value="UniProtKB-ARBA"/>
</dbReference>
<dbReference type="InterPro" id="IPR036922">
    <property type="entry name" value="Rieske_2Fe-2S_sf"/>
</dbReference>
<organism evidence="6 7">
    <name type="scientific">Nonomuraea fuscirosea</name>
    <dbReference type="NCBI Taxonomy" id="1291556"/>
    <lineage>
        <taxon>Bacteria</taxon>
        <taxon>Bacillati</taxon>
        <taxon>Actinomycetota</taxon>
        <taxon>Actinomycetes</taxon>
        <taxon>Streptosporangiales</taxon>
        <taxon>Streptosporangiaceae</taxon>
        <taxon>Nonomuraea</taxon>
    </lineage>
</organism>
<dbReference type="Gene3D" id="2.102.10.10">
    <property type="entry name" value="Rieske [2Fe-2S] iron-sulphur domain"/>
    <property type="match status" value="1"/>
</dbReference>
<evidence type="ECO:0000313" key="6">
    <source>
        <dbReference type="EMBL" id="PRX60706.1"/>
    </source>
</evidence>
<dbReference type="PANTHER" id="PTHR21496:SF23">
    <property type="entry name" value="3-PHENYLPROPIONATE_CINNAMIC ACID DIOXYGENASE FERREDOXIN SUBUNIT"/>
    <property type="match status" value="1"/>
</dbReference>
<dbReference type="EMBL" id="PVNG01000016">
    <property type="protein sequence ID" value="PRX60706.1"/>
    <property type="molecule type" value="Genomic_DNA"/>
</dbReference>
<comment type="caution">
    <text evidence="6">The sequence shown here is derived from an EMBL/GenBank/DDBJ whole genome shotgun (WGS) entry which is preliminary data.</text>
</comment>
<gene>
    <name evidence="6" type="ORF">B0I32_11697</name>
</gene>
<keyword evidence="7" id="KW-1185">Reference proteome</keyword>
<dbReference type="PROSITE" id="PS51296">
    <property type="entry name" value="RIESKE"/>
    <property type="match status" value="1"/>
</dbReference>
<evidence type="ECO:0000256" key="3">
    <source>
        <dbReference type="ARBA" id="ARBA00023004"/>
    </source>
</evidence>
<dbReference type="GO" id="GO:0046872">
    <property type="term" value="F:metal ion binding"/>
    <property type="evidence" value="ECO:0007669"/>
    <property type="project" value="UniProtKB-KW"/>
</dbReference>
<evidence type="ECO:0000256" key="4">
    <source>
        <dbReference type="ARBA" id="ARBA00023014"/>
    </source>
</evidence>
<dbReference type="Proteomes" id="UP000238312">
    <property type="component" value="Unassembled WGS sequence"/>
</dbReference>
<keyword evidence="1" id="KW-0001">2Fe-2S</keyword>
<name>A0A2T0MR61_9ACTN</name>
<sequence>MRVEILVGSVEEVRGDGCRTVEVNGRPVGVISVGDEFFAISDRCPHMGASLCTGSLSGTLVAAGPHEYVYGRAGRVIRCPWHGWEFDLESGRSLLEPERVGLKTYRVTQRDGQVVLHT</sequence>
<reference evidence="6 7" key="1">
    <citation type="submission" date="2018-03" db="EMBL/GenBank/DDBJ databases">
        <title>Genomic Encyclopedia of Type Strains, Phase III (KMG-III): the genomes of soil and plant-associated and newly described type strains.</title>
        <authorList>
            <person name="Whitman W."/>
        </authorList>
    </citation>
    <scope>NUCLEOTIDE SEQUENCE [LARGE SCALE GENOMIC DNA]</scope>
    <source>
        <strain evidence="6 7">CGMCC 4.7104</strain>
    </source>
</reference>
<dbReference type="InterPro" id="IPR017941">
    <property type="entry name" value="Rieske_2Fe-2S"/>
</dbReference>
<dbReference type="Pfam" id="PF00355">
    <property type="entry name" value="Rieske"/>
    <property type="match status" value="1"/>
</dbReference>
<protein>
    <submittedName>
        <fullName evidence="6">Nitrite reductase/ring-hydroxylating ferredoxin subunit</fullName>
    </submittedName>
</protein>
<dbReference type="RefSeq" id="WP_181308050.1">
    <property type="nucleotide sequence ID" value="NZ_JBFAIB010000040.1"/>
</dbReference>
<feature type="domain" description="Rieske" evidence="5">
    <location>
        <begin position="4"/>
        <end position="116"/>
    </location>
</feature>
<dbReference type="GO" id="GO:0051537">
    <property type="term" value="F:2 iron, 2 sulfur cluster binding"/>
    <property type="evidence" value="ECO:0007669"/>
    <property type="project" value="UniProtKB-KW"/>
</dbReference>
<evidence type="ECO:0000256" key="2">
    <source>
        <dbReference type="ARBA" id="ARBA00022723"/>
    </source>
</evidence>
<dbReference type="AlphaFoldDB" id="A0A2T0MR61"/>
<dbReference type="GO" id="GO:0004497">
    <property type="term" value="F:monooxygenase activity"/>
    <property type="evidence" value="ECO:0007669"/>
    <property type="project" value="UniProtKB-ARBA"/>
</dbReference>
<evidence type="ECO:0000256" key="1">
    <source>
        <dbReference type="ARBA" id="ARBA00022714"/>
    </source>
</evidence>
<accession>A0A2T0MR61</accession>
<keyword evidence="3" id="KW-0408">Iron</keyword>
<keyword evidence="4" id="KW-0411">Iron-sulfur</keyword>
<evidence type="ECO:0000259" key="5">
    <source>
        <dbReference type="PROSITE" id="PS51296"/>
    </source>
</evidence>
<dbReference type="SUPFAM" id="SSF50022">
    <property type="entry name" value="ISP domain"/>
    <property type="match status" value="1"/>
</dbReference>